<evidence type="ECO:0000256" key="1">
    <source>
        <dbReference type="SAM" id="MobiDB-lite"/>
    </source>
</evidence>
<feature type="non-terminal residue" evidence="2">
    <location>
        <position position="292"/>
    </location>
</feature>
<proteinExistence type="predicted"/>
<accession>A0AAD5SPG4</accession>
<dbReference type="EMBL" id="JADGJH010003402">
    <property type="protein sequence ID" value="KAJ3091207.1"/>
    <property type="molecule type" value="Genomic_DNA"/>
</dbReference>
<reference evidence="2" key="1">
    <citation type="submission" date="2020-05" db="EMBL/GenBank/DDBJ databases">
        <title>Phylogenomic resolution of chytrid fungi.</title>
        <authorList>
            <person name="Stajich J.E."/>
            <person name="Amses K."/>
            <person name="Simmons R."/>
            <person name="Seto K."/>
            <person name="Myers J."/>
            <person name="Bonds A."/>
            <person name="Quandt C.A."/>
            <person name="Barry K."/>
            <person name="Liu P."/>
            <person name="Grigoriev I."/>
            <person name="Longcore J.E."/>
            <person name="James T.Y."/>
        </authorList>
    </citation>
    <scope>NUCLEOTIDE SEQUENCE</scope>
    <source>
        <strain evidence="2">JEL0513</strain>
    </source>
</reference>
<evidence type="ECO:0000313" key="2">
    <source>
        <dbReference type="EMBL" id="KAJ3091207.1"/>
    </source>
</evidence>
<keyword evidence="3" id="KW-1185">Reference proteome</keyword>
<comment type="caution">
    <text evidence="2">The sequence shown here is derived from an EMBL/GenBank/DDBJ whole genome shotgun (WGS) entry which is preliminary data.</text>
</comment>
<name>A0AAD5SPG4_9FUNG</name>
<gene>
    <name evidence="2" type="ORF">HK100_007249</name>
</gene>
<protein>
    <submittedName>
        <fullName evidence="2">Uncharacterized protein</fullName>
    </submittedName>
</protein>
<evidence type="ECO:0000313" key="3">
    <source>
        <dbReference type="Proteomes" id="UP001211907"/>
    </source>
</evidence>
<feature type="region of interest" description="Disordered" evidence="1">
    <location>
        <begin position="1"/>
        <end position="40"/>
    </location>
</feature>
<dbReference type="AlphaFoldDB" id="A0AAD5SPG4"/>
<organism evidence="2 3">
    <name type="scientific">Physocladia obscura</name>
    <dbReference type="NCBI Taxonomy" id="109957"/>
    <lineage>
        <taxon>Eukaryota</taxon>
        <taxon>Fungi</taxon>
        <taxon>Fungi incertae sedis</taxon>
        <taxon>Chytridiomycota</taxon>
        <taxon>Chytridiomycota incertae sedis</taxon>
        <taxon>Chytridiomycetes</taxon>
        <taxon>Chytridiales</taxon>
        <taxon>Chytriomycetaceae</taxon>
        <taxon>Physocladia</taxon>
    </lineage>
</organism>
<dbReference type="Proteomes" id="UP001211907">
    <property type="component" value="Unassembled WGS sequence"/>
</dbReference>
<feature type="compositionally biased region" description="Low complexity" evidence="1">
    <location>
        <begin position="1"/>
        <end position="14"/>
    </location>
</feature>
<sequence length="292" mass="31969">VPGSPIDAPDAPDQIPHPPVDVESQPQVPPLGNTATATPPSLVTVTDIPPVAEVASIQSSVADLSIEKTLAIAAMAAESSISAIPDALESQQSSTLQPLLSPDIQPSIASTTAITTATTPTPARLTTEFMHPIAIDFSNLSPVTENYPDNPANNESPYNKNNKYSISELSSLNAHQQRMIDLTWADSLVNDMFCAGFSQSDYKMVMAAFHNHCMLVIVTAAVPRIGIDANRVMYYGWKEIRNWVKESERSEQEKEKKKIRKWRASVVSKLVMIHRMQSHAVKIYQPTDHSKI</sequence>